<evidence type="ECO:0000259" key="4">
    <source>
        <dbReference type="PROSITE" id="PS50893"/>
    </source>
</evidence>
<keyword evidence="6" id="KW-1185">Reference proteome</keyword>
<dbReference type="EMBL" id="CAXHTA020000009">
    <property type="protein sequence ID" value="CAL5223971.1"/>
    <property type="molecule type" value="Genomic_DNA"/>
</dbReference>
<dbReference type="PANTHER" id="PTHR43553:SF1">
    <property type="entry name" value="ABC TRANSPORTER I FAMILY MEMBER 11, CHLOROPLASTIC"/>
    <property type="match status" value="1"/>
</dbReference>
<keyword evidence="3" id="KW-0067">ATP-binding</keyword>
<proteinExistence type="predicted"/>
<feature type="domain" description="ABC transporter" evidence="4">
    <location>
        <begin position="25"/>
        <end position="257"/>
    </location>
</feature>
<comment type="caution">
    <text evidence="5">The sequence shown here is derived from an EMBL/GenBank/DDBJ whole genome shotgun (WGS) entry which is preliminary data.</text>
</comment>
<dbReference type="InterPro" id="IPR015856">
    <property type="entry name" value="ABC_transpr_CbiO/EcfA_su"/>
</dbReference>
<evidence type="ECO:0000313" key="5">
    <source>
        <dbReference type="EMBL" id="CAL5223971.1"/>
    </source>
</evidence>
<dbReference type="PROSITE" id="PS50893">
    <property type="entry name" value="ABC_TRANSPORTER_2"/>
    <property type="match status" value="1"/>
</dbReference>
<protein>
    <submittedName>
        <fullName evidence="5">G6580 protein</fullName>
    </submittedName>
</protein>
<gene>
    <name evidence="5" type="primary">g6580</name>
    <name evidence="5" type="ORF">VP750_LOCUS5630</name>
</gene>
<dbReference type="Gene3D" id="3.40.50.300">
    <property type="entry name" value="P-loop containing nucleotide triphosphate hydrolases"/>
    <property type="match status" value="1"/>
</dbReference>
<keyword evidence="2" id="KW-0547">Nucleotide-binding</keyword>
<evidence type="ECO:0000313" key="6">
    <source>
        <dbReference type="Proteomes" id="UP001497392"/>
    </source>
</evidence>
<dbReference type="InterPro" id="IPR003439">
    <property type="entry name" value="ABC_transporter-like_ATP-bd"/>
</dbReference>
<dbReference type="CDD" id="cd03225">
    <property type="entry name" value="ABC_cobalt_CbiO_domain1"/>
    <property type="match status" value="1"/>
</dbReference>
<dbReference type="Pfam" id="PF00005">
    <property type="entry name" value="ABC_tran"/>
    <property type="match status" value="1"/>
</dbReference>
<evidence type="ECO:0000256" key="3">
    <source>
        <dbReference type="ARBA" id="ARBA00022840"/>
    </source>
</evidence>
<dbReference type="SUPFAM" id="SSF52540">
    <property type="entry name" value="P-loop containing nucleoside triphosphate hydrolases"/>
    <property type="match status" value="1"/>
</dbReference>
<organism evidence="5 6">
    <name type="scientific">Coccomyxa viridis</name>
    <dbReference type="NCBI Taxonomy" id="1274662"/>
    <lineage>
        <taxon>Eukaryota</taxon>
        <taxon>Viridiplantae</taxon>
        <taxon>Chlorophyta</taxon>
        <taxon>core chlorophytes</taxon>
        <taxon>Trebouxiophyceae</taxon>
        <taxon>Trebouxiophyceae incertae sedis</taxon>
        <taxon>Coccomyxaceae</taxon>
        <taxon>Coccomyxa</taxon>
    </lineage>
</organism>
<keyword evidence="1" id="KW-0813">Transport</keyword>
<dbReference type="InterPro" id="IPR050095">
    <property type="entry name" value="ECF_ABC_transporter_ATP-bd"/>
</dbReference>
<name>A0ABP1FY73_9CHLO</name>
<dbReference type="Proteomes" id="UP001497392">
    <property type="component" value="Unassembled WGS sequence"/>
</dbReference>
<dbReference type="InterPro" id="IPR027417">
    <property type="entry name" value="P-loop_NTPase"/>
</dbReference>
<dbReference type="InterPro" id="IPR003593">
    <property type="entry name" value="AAA+_ATPase"/>
</dbReference>
<dbReference type="PANTHER" id="PTHR43553">
    <property type="entry name" value="HEAVY METAL TRANSPORTER"/>
    <property type="match status" value="1"/>
</dbReference>
<accession>A0ABP1FY73</accession>
<evidence type="ECO:0000256" key="2">
    <source>
        <dbReference type="ARBA" id="ARBA00022741"/>
    </source>
</evidence>
<evidence type="ECO:0000256" key="1">
    <source>
        <dbReference type="ARBA" id="ARBA00022448"/>
    </source>
</evidence>
<sequence length="257" mass="27708">MDVFQAIQAQMQGMAASDEPPLADVDVSHMAFHPAGTEAPLLRDISFHVPAKKLGLIYGRSGAGKTTLLQLIAGLTAPTSGSICINETAGNGMKSTVSSPTDRLSRTGLVFQFPERHFLASTLQQELAFAWPTDMASLQLLSSRAAVVLPALGLAHIPLETQLRQLSDGYKRRCALAVALVRRPSVLLLDEPLAGLDWRSRADIASVLGKLKEECTVIVVSHDLREIAPLVDVAWQMQPNGTLSAERDIRLLDNAVL</sequence>
<dbReference type="SMART" id="SM00382">
    <property type="entry name" value="AAA"/>
    <property type="match status" value="1"/>
</dbReference>
<reference evidence="5 6" key="1">
    <citation type="submission" date="2024-06" db="EMBL/GenBank/DDBJ databases">
        <authorList>
            <person name="Kraege A."/>
            <person name="Thomma B."/>
        </authorList>
    </citation>
    <scope>NUCLEOTIDE SEQUENCE [LARGE SCALE GENOMIC DNA]</scope>
</reference>